<protein>
    <submittedName>
        <fullName evidence="1">Uncharacterized protein</fullName>
    </submittedName>
</protein>
<accession>A0ACC0CKI6</accession>
<proteinExistence type="predicted"/>
<gene>
    <name evidence="1" type="ORF">F4821DRAFT_40374</name>
</gene>
<sequence>MERCCVGVVRIPLSLLSFTAPPGFSNEKAAQRSFQLEQLLRIDLKSIRNLAHVFRKGKCRPSRPEHQMHGAVRFGAFEKMLRALQLSREELLQKNMLGEYPFLRGDFKIWCLQGRRRAFAARIAFGEEAWWTIKLFCNTDGVANNFFRSESERFSHEASYSDGAIFRKIRQYERGGESSQVQEWMLRLSGSKKNILHAVLRNGPILEALDALLPFTGLWDGLRLGNVHKHLALHCDEDIISYLHHVRDIWNRILGTHDEGAHDEAKGLLDVETVQFLQYKSPSTSPDDKKSIREAMGRGELFALVSDRGARDRILQNVLSLQVVIPSIASFHKNMKYFSIGAKIIQKYVECVKPSGSRAKRPSTFQNLCEGWKPPERPIVQTGEDEYVTLKSPLTPELAYAQLFLAALRSFPRLGTESPLQDRHGEKMAAFPDEKYLARFLQTARTLGFQNATGNQAATGAGPYEDAVPPPRRESLLDWRGGVPSTSVFRELQRNSFLPTLYQTHETSAARSVLFVQNDLIGAYFGTFDIQLAEDVAMADTDTSRRSVDESVNQPIDIPQDSAMTEPPPVPQTEHFDSIPVVPTPSRSDVRSPSKQPTSRASPGRVRKRAPQHPKGRTSTSRRGTGLAREEFEFHIPMPQQREERRLERHAREETPRVDLLPRLEVGGVQSAQKLAPANPPSTTPSGRRILEARRSVQVPTGDPRPILPILRPEKRKQPPRAPESDDASVAIRQQASRPPRNFKRARFIENSLTAIHEHQQLQISQGGSSSGVDRETIRPRREAARSIQVLPGLRGGTGEKRPSAEEIADRRTGKLFHAAPGGLMQVLQTVPRPEMVRYTTAKSRHGGQCSLVTPIRVLL</sequence>
<comment type="caution">
    <text evidence="1">The sequence shown here is derived from an EMBL/GenBank/DDBJ whole genome shotgun (WGS) entry which is preliminary data.</text>
</comment>
<organism evidence="1 2">
    <name type="scientific">Hypoxylon rubiginosum</name>
    <dbReference type="NCBI Taxonomy" id="110542"/>
    <lineage>
        <taxon>Eukaryota</taxon>
        <taxon>Fungi</taxon>
        <taxon>Dikarya</taxon>
        <taxon>Ascomycota</taxon>
        <taxon>Pezizomycotina</taxon>
        <taxon>Sordariomycetes</taxon>
        <taxon>Xylariomycetidae</taxon>
        <taxon>Xylariales</taxon>
        <taxon>Hypoxylaceae</taxon>
        <taxon>Hypoxylon</taxon>
    </lineage>
</organism>
<evidence type="ECO:0000313" key="1">
    <source>
        <dbReference type="EMBL" id="KAI6080971.1"/>
    </source>
</evidence>
<keyword evidence="2" id="KW-1185">Reference proteome</keyword>
<reference evidence="1 2" key="1">
    <citation type="journal article" date="2022" name="New Phytol.">
        <title>Ecological generalism drives hyperdiversity of secondary metabolite gene clusters in xylarialean endophytes.</title>
        <authorList>
            <person name="Franco M.E.E."/>
            <person name="Wisecaver J.H."/>
            <person name="Arnold A.E."/>
            <person name="Ju Y.M."/>
            <person name="Slot J.C."/>
            <person name="Ahrendt S."/>
            <person name="Moore L.P."/>
            <person name="Eastman K.E."/>
            <person name="Scott K."/>
            <person name="Konkel Z."/>
            <person name="Mondo S.J."/>
            <person name="Kuo A."/>
            <person name="Hayes R.D."/>
            <person name="Haridas S."/>
            <person name="Andreopoulos B."/>
            <person name="Riley R."/>
            <person name="LaButti K."/>
            <person name="Pangilinan J."/>
            <person name="Lipzen A."/>
            <person name="Amirebrahimi M."/>
            <person name="Yan J."/>
            <person name="Adam C."/>
            <person name="Keymanesh K."/>
            <person name="Ng V."/>
            <person name="Louie K."/>
            <person name="Northen T."/>
            <person name="Drula E."/>
            <person name="Henrissat B."/>
            <person name="Hsieh H.M."/>
            <person name="Youens-Clark K."/>
            <person name="Lutzoni F."/>
            <person name="Miadlikowska J."/>
            <person name="Eastwood D.C."/>
            <person name="Hamelin R.C."/>
            <person name="Grigoriev I.V."/>
            <person name="U'Ren J.M."/>
        </authorList>
    </citation>
    <scope>NUCLEOTIDE SEQUENCE [LARGE SCALE GENOMIC DNA]</scope>
    <source>
        <strain evidence="1 2">ER1909</strain>
    </source>
</reference>
<evidence type="ECO:0000313" key="2">
    <source>
        <dbReference type="Proteomes" id="UP001497680"/>
    </source>
</evidence>
<dbReference type="Proteomes" id="UP001497680">
    <property type="component" value="Unassembled WGS sequence"/>
</dbReference>
<dbReference type="EMBL" id="MU394413">
    <property type="protein sequence ID" value="KAI6080971.1"/>
    <property type="molecule type" value="Genomic_DNA"/>
</dbReference>
<name>A0ACC0CKI6_9PEZI</name>